<keyword evidence="12 14" id="KW-0408">Iron</keyword>
<dbReference type="Pfam" id="PF00175">
    <property type="entry name" value="NAD_binding_1"/>
    <property type="match status" value="1"/>
</dbReference>
<proteinExistence type="inferred from homology"/>
<dbReference type="PROSITE" id="PS50902">
    <property type="entry name" value="FLAVODOXIN_LIKE"/>
    <property type="match status" value="1"/>
</dbReference>
<feature type="domain" description="Flavodoxin-like" evidence="16">
    <location>
        <begin position="484"/>
        <end position="624"/>
    </location>
</feature>
<dbReference type="PROSITE" id="PS51384">
    <property type="entry name" value="FAD_FR"/>
    <property type="match status" value="1"/>
</dbReference>
<dbReference type="Gene3D" id="1.20.990.10">
    <property type="entry name" value="NADPH-cytochrome p450 Reductase, Chain A, domain 3"/>
    <property type="match status" value="1"/>
</dbReference>
<dbReference type="SUPFAM" id="SSF63380">
    <property type="entry name" value="Riboflavin synthase domain-like"/>
    <property type="match status" value="1"/>
</dbReference>
<dbReference type="PANTHER" id="PTHR19384:SF127">
    <property type="entry name" value="BIFUNCTIONAL CYTOCHROME P450_NADPH--P450 REDUCTASE"/>
    <property type="match status" value="1"/>
</dbReference>
<evidence type="ECO:0000256" key="2">
    <source>
        <dbReference type="ARBA" id="ARBA00010018"/>
    </source>
</evidence>
<dbReference type="SUPFAM" id="SSF52343">
    <property type="entry name" value="Ferredoxin reductase-like, C-terminal NADP-linked domain"/>
    <property type="match status" value="1"/>
</dbReference>
<dbReference type="PANTHER" id="PTHR19384">
    <property type="entry name" value="NITRIC OXIDE SYNTHASE-RELATED"/>
    <property type="match status" value="1"/>
</dbReference>
<sequence length="1032" mass="114297">MKNEQLEEIPGPRPLPVLGNLLNLDFDDAIQSLVQMGRQHEVFEELCDEKRFCKHITGGIAGLGELLGDGLITARSHHEKWHVSHALLKPLMGPERIRDMFEDMKDICSQLCLKWARAGETTPLDVSSQFTCLALDTIGLCAFNHRFNSFYGNGGAHTIIKDIIDFLGEADIQSVLPDYINKWVRCGSVAKQKARIRRCRDLLSEVIKHRRENPSTGNDVLTSMLNARDPKTGERWSDEFILDNVVTFITAGKETTAGLLAFALGYLLENKAAMQKARDEVDRVVGQDSITLEHLRQLPFVEAVLRETLRLQPISPGMYLLGYRGDEVLAKKYLVKHGDPIFVVLHAVQRDTTVYGEDADEFRPERMGKDGFSKLPNGAWKAFGNGARACIGRAFAWQEAMLTMATILQSFEIVKDDPDYRVKYVQALTIKPAPFSIRVRLRRGRSATHFAKELHSSGQSLGKQMETDTTSSTTLEFTGIEQKITILYASNAGTSEALANRLMSMTTAWGFIPRKANLKGFAGKLPTDEPVVLITASYNGEPADDAVDFIRWLQGAKCDALRGVRFAVFGCGNRDWSQNLFAIPKLVDSRMVSVGGTRLAPIGLADSAMGDLFSDMEDWAVGKLQPALHQHFGCEMEVGKEEHKFSAPASAHDEFLPAIVTESLLLSNPDSGVTHKRHLELLLPKGTVEYRAGGHVLVLARNSEESVQRALRRFGLREDTQVVVPAAIPMPVCALDLFRVHVELGRTASRRDIKTLEDTTVDPSTKLELQRLAGPAYETETRATGVSVLALLERFPTATPTLACFISMMAPNRPRTYSVSSAPEWRPGHVALTYTVIGSGAGPAQQPARGFASSYMASLKPNDVVQISLQQRAKPVFQPSLAGDLTPLIMVAAGSAIAPFRGLLQERMLHLTAERTPPLVLLFYGCSGPSMDEIYRGEMDSLERRGVVEVIRAYSRDPTAESRYVGGAIRKHHERVSLLWNSGAIVMVCGAKRMADSVYQAVVDALSMHRHLEDGRDRKLVRGENYLEEIFF</sequence>
<evidence type="ECO:0000256" key="6">
    <source>
        <dbReference type="ARBA" id="ARBA00022643"/>
    </source>
</evidence>
<keyword evidence="3 14" id="KW-0813">Transport</keyword>
<dbReference type="GO" id="GO:0050660">
    <property type="term" value="F:flavin adenine dinucleotide binding"/>
    <property type="evidence" value="ECO:0007669"/>
    <property type="project" value="TreeGrafter"/>
</dbReference>
<dbReference type="InterPro" id="IPR029039">
    <property type="entry name" value="Flavoprotein-like_sf"/>
</dbReference>
<dbReference type="EC" id="1.14.14.1" evidence="14"/>
<reference evidence="18" key="1">
    <citation type="submission" date="2020-04" db="EMBL/GenBank/DDBJ databases">
        <title>Genome Assembly and Annotation of Botryosphaeria dothidea sdau 11-99, a Latent Pathogen of Apple Fruit Ring Rot in China.</title>
        <authorList>
            <person name="Yu C."/>
            <person name="Diao Y."/>
            <person name="Lu Q."/>
            <person name="Zhao J."/>
            <person name="Cui S."/>
            <person name="Peng C."/>
            <person name="He B."/>
            <person name="Liu H."/>
        </authorList>
    </citation>
    <scope>NUCLEOTIDE SEQUENCE [LARGE SCALE GENOMIC DNA]</scope>
    <source>
        <strain evidence="18">Sdau11-99</strain>
    </source>
</reference>
<dbReference type="InterPro" id="IPR017927">
    <property type="entry name" value="FAD-bd_FR_type"/>
</dbReference>
<keyword evidence="9 14" id="KW-0521">NADP</keyword>
<evidence type="ECO:0000313" key="18">
    <source>
        <dbReference type="EMBL" id="KAF4311876.1"/>
    </source>
</evidence>
<dbReference type="GO" id="GO:0010181">
    <property type="term" value="F:FMN binding"/>
    <property type="evidence" value="ECO:0007669"/>
    <property type="project" value="UniProtKB-UniRule"/>
</dbReference>
<dbReference type="GO" id="GO:0020037">
    <property type="term" value="F:heme binding"/>
    <property type="evidence" value="ECO:0007669"/>
    <property type="project" value="UniProtKB-UniRule"/>
</dbReference>
<evidence type="ECO:0000259" key="16">
    <source>
        <dbReference type="PROSITE" id="PS50902"/>
    </source>
</evidence>
<dbReference type="EC" id="1.6.2.4" evidence="14"/>
<dbReference type="PRINTS" id="PR00463">
    <property type="entry name" value="EP450I"/>
</dbReference>
<dbReference type="Gene3D" id="3.40.50.80">
    <property type="entry name" value="Nucleotide-binding domain of ferredoxin-NADP reductase (FNR) module"/>
    <property type="match status" value="1"/>
</dbReference>
<dbReference type="SUPFAM" id="SSF48264">
    <property type="entry name" value="Cytochrome P450"/>
    <property type="match status" value="1"/>
</dbReference>
<dbReference type="Pfam" id="PF00258">
    <property type="entry name" value="Flavodoxin_1"/>
    <property type="match status" value="1"/>
</dbReference>
<dbReference type="InterPro" id="IPR003097">
    <property type="entry name" value="CysJ-like_FAD-binding"/>
</dbReference>
<evidence type="ECO:0000256" key="13">
    <source>
        <dbReference type="ARBA" id="ARBA00023033"/>
    </source>
</evidence>
<dbReference type="PRINTS" id="PR00385">
    <property type="entry name" value="P450"/>
</dbReference>
<evidence type="ECO:0000256" key="15">
    <source>
        <dbReference type="PIRSR" id="PIRSR000209-1"/>
    </source>
</evidence>
<dbReference type="InterPro" id="IPR023206">
    <property type="entry name" value="Bifunctional_P450_P450_red"/>
</dbReference>
<evidence type="ECO:0000256" key="3">
    <source>
        <dbReference type="ARBA" id="ARBA00022448"/>
    </source>
</evidence>
<dbReference type="OrthoDB" id="1470350at2759"/>
<evidence type="ECO:0000256" key="14">
    <source>
        <dbReference type="PIRNR" id="PIRNR000209"/>
    </source>
</evidence>
<dbReference type="Gene3D" id="1.10.630.10">
    <property type="entry name" value="Cytochrome P450"/>
    <property type="match status" value="1"/>
</dbReference>
<evidence type="ECO:0000256" key="9">
    <source>
        <dbReference type="ARBA" id="ARBA00022857"/>
    </source>
</evidence>
<dbReference type="InterPro" id="IPR008254">
    <property type="entry name" value="Flavodoxin/NO_synth"/>
</dbReference>
<keyword evidence="11 14" id="KW-0560">Oxidoreductase</keyword>
<dbReference type="InterPro" id="IPR017972">
    <property type="entry name" value="Cyt_P450_CS"/>
</dbReference>
<comment type="cofactor">
    <cofactor evidence="1 14 15">
        <name>heme</name>
        <dbReference type="ChEBI" id="CHEBI:30413"/>
    </cofactor>
</comment>
<dbReference type="InterPro" id="IPR039261">
    <property type="entry name" value="FNR_nucleotide-bd"/>
</dbReference>
<evidence type="ECO:0000256" key="10">
    <source>
        <dbReference type="ARBA" id="ARBA00022982"/>
    </source>
</evidence>
<evidence type="ECO:0000256" key="7">
    <source>
        <dbReference type="ARBA" id="ARBA00022723"/>
    </source>
</evidence>
<comment type="caution">
    <text evidence="18">The sequence shown here is derived from an EMBL/GenBank/DDBJ whole genome shotgun (WGS) entry which is preliminary data.</text>
</comment>
<dbReference type="InterPro" id="IPR036396">
    <property type="entry name" value="Cyt_P450_sf"/>
</dbReference>
<organism evidence="18 19">
    <name type="scientific">Botryosphaeria dothidea</name>
    <dbReference type="NCBI Taxonomy" id="55169"/>
    <lineage>
        <taxon>Eukaryota</taxon>
        <taxon>Fungi</taxon>
        <taxon>Dikarya</taxon>
        <taxon>Ascomycota</taxon>
        <taxon>Pezizomycotina</taxon>
        <taxon>Dothideomycetes</taxon>
        <taxon>Dothideomycetes incertae sedis</taxon>
        <taxon>Botryosphaeriales</taxon>
        <taxon>Botryosphaeriaceae</taxon>
        <taxon>Botryosphaeria</taxon>
    </lineage>
</organism>
<comment type="similarity">
    <text evidence="2 14">In the N-terminal section; belongs to the cytochrome P450 family.</text>
</comment>
<dbReference type="InterPro" id="IPR017938">
    <property type="entry name" value="Riboflavin_synthase-like_b-brl"/>
</dbReference>
<keyword evidence="13 14" id="KW-0503">Monooxygenase</keyword>
<gene>
    <name evidence="18" type="ORF">GTA08_BOTSDO12594</name>
</gene>
<evidence type="ECO:0000313" key="19">
    <source>
        <dbReference type="Proteomes" id="UP000572817"/>
    </source>
</evidence>
<dbReference type="InterPro" id="IPR023173">
    <property type="entry name" value="NADPH_Cyt_P450_Rdtase_alpha"/>
</dbReference>
<dbReference type="InterPro" id="IPR001128">
    <property type="entry name" value="Cyt_P450"/>
</dbReference>
<evidence type="ECO:0000256" key="12">
    <source>
        <dbReference type="ARBA" id="ARBA00023004"/>
    </source>
</evidence>
<dbReference type="Gene3D" id="2.40.30.10">
    <property type="entry name" value="Translation factors"/>
    <property type="match status" value="1"/>
</dbReference>
<keyword evidence="10 14" id="KW-0249">Electron transport</keyword>
<protein>
    <recommendedName>
        <fullName evidence="14">Bifunctional cytochrome P450/NADPH--P450 reductase</fullName>
    </recommendedName>
    <domain>
        <recommendedName>
            <fullName evidence="14">Cytochrome P450</fullName>
            <ecNumber evidence="14">1.14.14.1</ecNumber>
        </recommendedName>
    </domain>
    <domain>
        <recommendedName>
            <fullName evidence="14">NADPH--cytochrome P450 reductase</fullName>
            <ecNumber evidence="14">1.6.2.4</ecNumber>
        </recommendedName>
    </domain>
</protein>
<dbReference type="FunFam" id="1.10.630.10:FF:000040">
    <property type="entry name" value="Bifunctional cytochrome P450/NADPH--P450 reductase"/>
    <property type="match status" value="1"/>
</dbReference>
<evidence type="ECO:0000256" key="5">
    <source>
        <dbReference type="ARBA" id="ARBA00022630"/>
    </source>
</evidence>
<evidence type="ECO:0000256" key="4">
    <source>
        <dbReference type="ARBA" id="ARBA00022617"/>
    </source>
</evidence>
<comment type="cofactor">
    <cofactor evidence="14">
        <name>FAD</name>
        <dbReference type="ChEBI" id="CHEBI:57692"/>
    </cofactor>
    <cofactor evidence="14">
        <name>FMN</name>
        <dbReference type="ChEBI" id="CHEBI:58210"/>
    </cofactor>
</comment>
<accession>A0A8H4NAI3</accession>
<comment type="catalytic activity">
    <reaction evidence="14">
        <text>2 oxidized [cytochrome P450] + NADPH = 2 reduced [cytochrome P450] + NADP(+) + H(+)</text>
        <dbReference type="Rhea" id="RHEA:24040"/>
        <dbReference type="Rhea" id="RHEA-COMP:14627"/>
        <dbReference type="Rhea" id="RHEA-COMP:14628"/>
        <dbReference type="ChEBI" id="CHEBI:15378"/>
        <dbReference type="ChEBI" id="CHEBI:55376"/>
        <dbReference type="ChEBI" id="CHEBI:57783"/>
        <dbReference type="ChEBI" id="CHEBI:58349"/>
        <dbReference type="ChEBI" id="CHEBI:60344"/>
        <dbReference type="EC" id="1.6.2.4"/>
    </reaction>
</comment>
<keyword evidence="4 14" id="KW-0349">Heme</keyword>
<name>A0A8H4NAI3_9PEZI</name>
<dbReference type="SUPFAM" id="SSF52218">
    <property type="entry name" value="Flavoproteins"/>
    <property type="match status" value="1"/>
</dbReference>
<dbReference type="GO" id="GO:0005506">
    <property type="term" value="F:iron ion binding"/>
    <property type="evidence" value="ECO:0007669"/>
    <property type="project" value="UniProtKB-UniRule"/>
</dbReference>
<keyword evidence="19" id="KW-1185">Reference proteome</keyword>
<dbReference type="GO" id="GO:0070330">
    <property type="term" value="F:aromatase activity"/>
    <property type="evidence" value="ECO:0007669"/>
    <property type="project" value="UniProtKB-UniRule"/>
</dbReference>
<keyword evidence="8 14" id="KW-0274">FAD</keyword>
<dbReference type="Proteomes" id="UP000572817">
    <property type="component" value="Unassembled WGS sequence"/>
</dbReference>
<dbReference type="AlphaFoldDB" id="A0A8H4NAI3"/>
<dbReference type="Gene3D" id="3.40.50.360">
    <property type="match status" value="1"/>
</dbReference>
<dbReference type="GO" id="GO:0005829">
    <property type="term" value="C:cytosol"/>
    <property type="evidence" value="ECO:0007669"/>
    <property type="project" value="TreeGrafter"/>
</dbReference>
<keyword evidence="6 14" id="KW-0288">FMN</keyword>
<evidence type="ECO:0000256" key="8">
    <source>
        <dbReference type="ARBA" id="ARBA00022827"/>
    </source>
</evidence>
<evidence type="ECO:0000256" key="11">
    <source>
        <dbReference type="ARBA" id="ARBA00023002"/>
    </source>
</evidence>
<dbReference type="InterPro" id="IPR002401">
    <property type="entry name" value="Cyt_P450_E_grp-I"/>
</dbReference>
<dbReference type="PIRSF" id="PIRSF000209">
    <property type="entry name" value="Bifunctional_P450_P450R"/>
    <property type="match status" value="1"/>
</dbReference>
<dbReference type="Pfam" id="PF00067">
    <property type="entry name" value="p450"/>
    <property type="match status" value="1"/>
</dbReference>
<keyword evidence="5 14" id="KW-0285">Flavoprotein</keyword>
<dbReference type="Pfam" id="PF00667">
    <property type="entry name" value="FAD_binding_1"/>
    <property type="match status" value="1"/>
</dbReference>
<comment type="catalytic activity">
    <reaction evidence="14">
        <text>an organic molecule + reduced [NADPH--hemoprotein reductase] + O2 = an alcohol + oxidized [NADPH--hemoprotein reductase] + H2O + H(+)</text>
        <dbReference type="Rhea" id="RHEA:17149"/>
        <dbReference type="Rhea" id="RHEA-COMP:11964"/>
        <dbReference type="Rhea" id="RHEA-COMP:11965"/>
        <dbReference type="ChEBI" id="CHEBI:15377"/>
        <dbReference type="ChEBI" id="CHEBI:15378"/>
        <dbReference type="ChEBI" id="CHEBI:15379"/>
        <dbReference type="ChEBI" id="CHEBI:30879"/>
        <dbReference type="ChEBI" id="CHEBI:57618"/>
        <dbReference type="ChEBI" id="CHEBI:58210"/>
        <dbReference type="ChEBI" id="CHEBI:142491"/>
        <dbReference type="EC" id="1.14.14.1"/>
    </reaction>
</comment>
<evidence type="ECO:0000256" key="1">
    <source>
        <dbReference type="ARBA" id="ARBA00001971"/>
    </source>
</evidence>
<feature type="domain" description="FAD-binding FR-type" evidence="17">
    <location>
        <begin position="653"/>
        <end position="880"/>
    </location>
</feature>
<dbReference type="GO" id="GO:0003958">
    <property type="term" value="F:NADPH-hemoprotein reductase activity"/>
    <property type="evidence" value="ECO:0007669"/>
    <property type="project" value="UniProtKB-UniRule"/>
</dbReference>
<keyword evidence="7 14" id="KW-0479">Metal-binding</keyword>
<evidence type="ECO:0000259" key="17">
    <source>
        <dbReference type="PROSITE" id="PS51384"/>
    </source>
</evidence>
<feature type="binding site" description="axial binding residue" evidence="15">
    <location>
        <position position="390"/>
    </location>
    <ligand>
        <name>heme</name>
        <dbReference type="ChEBI" id="CHEBI:30413"/>
    </ligand>
    <ligandPart>
        <name>Fe</name>
        <dbReference type="ChEBI" id="CHEBI:18248"/>
    </ligandPart>
</feature>
<dbReference type="EMBL" id="WWBZ02000008">
    <property type="protein sequence ID" value="KAF4311876.1"/>
    <property type="molecule type" value="Genomic_DNA"/>
</dbReference>
<dbReference type="InterPro" id="IPR001433">
    <property type="entry name" value="OxRdtase_FAD/NAD-bd"/>
</dbReference>
<dbReference type="PROSITE" id="PS00086">
    <property type="entry name" value="CYTOCHROME_P450"/>
    <property type="match status" value="1"/>
</dbReference>